<feature type="compositionally biased region" description="Basic and acidic residues" evidence="1">
    <location>
        <begin position="267"/>
        <end position="276"/>
    </location>
</feature>
<feature type="region of interest" description="Disordered" evidence="1">
    <location>
        <begin position="56"/>
        <end position="95"/>
    </location>
</feature>
<dbReference type="RefSeq" id="XP_008654598.1">
    <property type="nucleotide sequence ID" value="XM_008656376.3"/>
</dbReference>
<sequence length="312" mass="29920">MEDSVGADERREQSETMPHKKARQEVAEAGGVGGGGGGKPAEEGGFLSAVASKIGATMSGANGGSGGEVGAAMASDGEEGKRDGDGEPGEEGGFLSAVASKIGAAMSGANGGSGGGGNAAAASGGEDKEADGFTGGVIFRKLLHSSPPAPPHVSGAMETEEEVKDQDVAGGEQAGILSAMATKIAMAMPGANGDDSHGGSGDDAKSSNGEAARGGSNGGEKQGSESNGGGILSAVASRIGVAVSGANGDRSGSAEDGAKTSAGDAGHGSKGEEKGRGVNGGRLVEQIISNLPSDDQAPDADEASLLIAIIED</sequence>
<name>A0A1D6JZL4_MAIZE</name>
<dbReference type="AlphaFoldDB" id="A0A1D6JZL4"/>
<evidence type="ECO:0000313" key="3">
    <source>
        <dbReference type="EnsemblPlants" id="Zm00001eb013680_P001"/>
    </source>
</evidence>
<keyword evidence="5" id="KW-1267">Proteomics identification</keyword>
<reference evidence="3" key="3">
    <citation type="submission" date="2021-05" db="UniProtKB">
        <authorList>
            <consortium name="EnsemblPlants"/>
        </authorList>
    </citation>
    <scope>IDENTIFICATION</scope>
    <source>
        <strain evidence="3">cv. B73</strain>
    </source>
</reference>
<dbReference type="eggNOG" id="ENOG502R1VR">
    <property type="taxonomic scope" value="Eukaryota"/>
</dbReference>
<feature type="compositionally biased region" description="Gly residues" evidence="1">
    <location>
        <begin position="215"/>
        <end position="231"/>
    </location>
</feature>
<dbReference type="Proteomes" id="UP000007305">
    <property type="component" value="Chromosome 1"/>
</dbReference>
<dbReference type="IntAct" id="A0A1D6JZL4">
    <property type="interactions" value="1"/>
</dbReference>
<evidence type="ECO:0000313" key="2">
    <source>
        <dbReference type="EMBL" id="ONL97022.1"/>
    </source>
</evidence>
<protein>
    <submittedName>
        <fullName evidence="2 3">Uncharacterized protein</fullName>
    </submittedName>
</protein>
<evidence type="ECO:0007829" key="5">
    <source>
        <dbReference type="PeptideAtlas" id="A0A1D6JZL4"/>
    </source>
</evidence>
<organism evidence="2">
    <name type="scientific">Zea mays</name>
    <name type="common">Maize</name>
    <dbReference type="NCBI Taxonomy" id="4577"/>
    <lineage>
        <taxon>Eukaryota</taxon>
        <taxon>Viridiplantae</taxon>
        <taxon>Streptophyta</taxon>
        <taxon>Embryophyta</taxon>
        <taxon>Tracheophyta</taxon>
        <taxon>Spermatophyta</taxon>
        <taxon>Magnoliopsida</taxon>
        <taxon>Liliopsida</taxon>
        <taxon>Poales</taxon>
        <taxon>Poaceae</taxon>
        <taxon>PACMAD clade</taxon>
        <taxon>Panicoideae</taxon>
        <taxon>Andropogonodae</taxon>
        <taxon>Andropogoneae</taxon>
        <taxon>Tripsacinae</taxon>
        <taxon>Zea</taxon>
    </lineage>
</organism>
<dbReference type="KEGG" id="zma:103634510"/>
<feature type="region of interest" description="Disordered" evidence="1">
    <location>
        <begin position="188"/>
        <end position="231"/>
    </location>
</feature>
<feature type="compositionally biased region" description="Gly residues" evidence="1">
    <location>
        <begin position="30"/>
        <end position="39"/>
    </location>
</feature>
<dbReference type="EMBL" id="CM007647">
    <property type="protein sequence ID" value="ONL97022.1"/>
    <property type="molecule type" value="Genomic_DNA"/>
</dbReference>
<keyword evidence="4" id="KW-1185">Reference proteome</keyword>
<reference evidence="2 4" key="1">
    <citation type="submission" date="2015-12" db="EMBL/GenBank/DDBJ databases">
        <title>Update maize B73 reference genome by single molecule sequencing technologies.</title>
        <authorList>
            <consortium name="Maize Genome Sequencing Project"/>
            <person name="Ware D."/>
        </authorList>
    </citation>
    <scope>NUCLEOTIDE SEQUENCE [LARGE SCALE GENOMIC DNA]</scope>
    <source>
        <strain evidence="4">cv. B73</strain>
        <tissue evidence="2">Seedling</tissue>
    </source>
</reference>
<dbReference type="OMA" id="NGNAEHS"/>
<accession>A0A1D6JZL4</accession>
<feature type="compositionally biased region" description="Basic and acidic residues" evidence="1">
    <location>
        <begin position="194"/>
        <end position="205"/>
    </location>
</feature>
<dbReference type="GeneID" id="103634510"/>
<dbReference type="OrthoDB" id="689633at2759"/>
<feature type="region of interest" description="Disordered" evidence="1">
    <location>
        <begin position="110"/>
        <end position="175"/>
    </location>
</feature>
<feature type="region of interest" description="Disordered" evidence="1">
    <location>
        <begin position="1"/>
        <end position="44"/>
    </location>
</feature>
<proteinExistence type="evidence at protein level"/>
<dbReference type="ExpressionAtlas" id="A0A1D6JZL4">
    <property type="expression patterns" value="baseline and differential"/>
</dbReference>
<feature type="compositionally biased region" description="Basic and acidic residues" evidence="1">
    <location>
        <begin position="7"/>
        <end position="26"/>
    </location>
</feature>
<reference evidence="3" key="2">
    <citation type="submission" date="2019-07" db="EMBL/GenBank/DDBJ databases">
        <authorList>
            <person name="Seetharam A."/>
            <person name="Woodhouse M."/>
            <person name="Cannon E."/>
        </authorList>
    </citation>
    <scope>NUCLEOTIDE SEQUENCE [LARGE SCALE GENOMIC DNA]</scope>
    <source>
        <strain evidence="3">cv. B73</strain>
    </source>
</reference>
<evidence type="ECO:0000256" key="1">
    <source>
        <dbReference type="SAM" id="MobiDB-lite"/>
    </source>
</evidence>
<gene>
    <name evidence="3" type="primary">LOC103634510</name>
    <name evidence="2" type="ORF">ZEAMMB73_Zm00001d028778</name>
</gene>
<feature type="region of interest" description="Disordered" evidence="1">
    <location>
        <begin position="244"/>
        <end position="281"/>
    </location>
</feature>
<evidence type="ECO:0000313" key="4">
    <source>
        <dbReference type="Proteomes" id="UP000007305"/>
    </source>
</evidence>
<dbReference type="EnsemblPlants" id="Zm00001eb013680_T001">
    <property type="protein sequence ID" value="Zm00001eb013680_P001"/>
    <property type="gene ID" value="Zm00001eb013680"/>
</dbReference>
<dbReference type="PaxDb" id="4577-GRMZM2G006981_P01"/>
<dbReference type="Gramene" id="Zm00001eb013680_T001">
    <property type="protein sequence ID" value="Zm00001eb013680_P001"/>
    <property type="gene ID" value="Zm00001eb013680"/>
</dbReference>